<dbReference type="InterPro" id="IPR010093">
    <property type="entry name" value="SinI_DNA-bd"/>
</dbReference>
<dbReference type="STRING" id="742817.HMPREF9449_00048"/>
<dbReference type="InterPro" id="IPR009061">
    <property type="entry name" value="DNA-bd_dom_put_sf"/>
</dbReference>
<dbReference type="EMBL" id="ADMC01000001">
    <property type="protein sequence ID" value="EHP51046.1"/>
    <property type="molecule type" value="Genomic_DNA"/>
</dbReference>
<sequence length="91" mass="10761">MEISILTRDDLLKQLRPLLELKDEVIALKEDVGKRTSPQYLTISQVCERLHISRSTVNRMMRNGDLKAMKAYRRVLFLESDINKLLIRKQY</sequence>
<keyword evidence="3" id="KW-1185">Reference proteome</keyword>
<dbReference type="NCBIfam" id="TIGR01764">
    <property type="entry name" value="excise"/>
    <property type="match status" value="1"/>
</dbReference>
<dbReference type="SUPFAM" id="SSF46955">
    <property type="entry name" value="Putative DNA-binding domain"/>
    <property type="match status" value="1"/>
</dbReference>
<dbReference type="GO" id="GO:0003677">
    <property type="term" value="F:DNA binding"/>
    <property type="evidence" value="ECO:0007669"/>
    <property type="project" value="InterPro"/>
</dbReference>
<evidence type="ECO:0000313" key="2">
    <source>
        <dbReference type="EMBL" id="EHP51046.1"/>
    </source>
</evidence>
<dbReference type="InterPro" id="IPR041657">
    <property type="entry name" value="HTH_17"/>
</dbReference>
<evidence type="ECO:0000259" key="1">
    <source>
        <dbReference type="Pfam" id="PF12728"/>
    </source>
</evidence>
<dbReference type="HOGENOM" id="CLU_2393785_0_0_10"/>
<gene>
    <name evidence="2" type="ORF">HMPREF9449_00048</name>
</gene>
<accession>H1DD70</accession>
<proteinExistence type="predicted"/>
<evidence type="ECO:0000313" key="3">
    <source>
        <dbReference type="Proteomes" id="UP000004892"/>
    </source>
</evidence>
<dbReference type="Proteomes" id="UP000004892">
    <property type="component" value="Unassembled WGS sequence"/>
</dbReference>
<dbReference type="Pfam" id="PF12728">
    <property type="entry name" value="HTH_17"/>
    <property type="match status" value="1"/>
</dbReference>
<organism evidence="2 3">
    <name type="scientific">Odoribacter laneus YIT 12061</name>
    <dbReference type="NCBI Taxonomy" id="742817"/>
    <lineage>
        <taxon>Bacteria</taxon>
        <taxon>Pseudomonadati</taxon>
        <taxon>Bacteroidota</taxon>
        <taxon>Bacteroidia</taxon>
        <taxon>Bacteroidales</taxon>
        <taxon>Odoribacteraceae</taxon>
        <taxon>Odoribacter</taxon>
    </lineage>
</organism>
<feature type="domain" description="Helix-turn-helix" evidence="1">
    <location>
        <begin position="40"/>
        <end position="86"/>
    </location>
</feature>
<name>H1DD70_9BACT</name>
<reference evidence="2 3" key="1">
    <citation type="submission" date="2012-01" db="EMBL/GenBank/DDBJ databases">
        <title>The Genome Sequence of Odoribacter laneus YIT 12061.</title>
        <authorList>
            <consortium name="The Broad Institute Genome Sequencing Platform"/>
            <person name="Earl A."/>
            <person name="Ward D."/>
            <person name="Feldgarden M."/>
            <person name="Gevers D."/>
            <person name="Morotomi M."/>
            <person name="Young S.K."/>
            <person name="Zeng Q."/>
            <person name="Gargeya S."/>
            <person name="Fitzgerald M."/>
            <person name="Haas B."/>
            <person name="Abouelleil A."/>
            <person name="Alvarado L."/>
            <person name="Arachchi H.M."/>
            <person name="Berlin A."/>
            <person name="Chapman S.B."/>
            <person name="Gearin G."/>
            <person name="Goldberg J."/>
            <person name="Griggs A."/>
            <person name="Gujja S."/>
            <person name="Hansen M."/>
            <person name="Heiman D."/>
            <person name="Howarth C."/>
            <person name="Larimer J."/>
            <person name="Lui A."/>
            <person name="MacDonald P.J.P."/>
            <person name="McCowen C."/>
            <person name="Montmayeur A."/>
            <person name="Murphy C."/>
            <person name="Neiman D."/>
            <person name="Pearson M."/>
            <person name="Priest M."/>
            <person name="Roberts A."/>
            <person name="Saif S."/>
            <person name="Shea T."/>
            <person name="Sisk P."/>
            <person name="Stolte C."/>
            <person name="Sykes S."/>
            <person name="Wortman J."/>
            <person name="Nusbaum C."/>
            <person name="Birren B."/>
        </authorList>
    </citation>
    <scope>NUCLEOTIDE SEQUENCE [LARGE SCALE GENOMIC DNA]</scope>
    <source>
        <strain evidence="2 3">YIT 12061</strain>
    </source>
</reference>
<comment type="caution">
    <text evidence="2">The sequence shown here is derived from an EMBL/GenBank/DDBJ whole genome shotgun (WGS) entry which is preliminary data.</text>
</comment>
<dbReference type="AlphaFoldDB" id="H1DD70"/>
<protein>
    <submittedName>
        <fullName evidence="2">Excisionase family DNA binding domain-containing protein</fullName>
    </submittedName>
</protein>